<accession>A0A5C7EG04</accession>
<dbReference type="InParanoid" id="A0A5C7EG04"/>
<dbReference type="Proteomes" id="UP000321201">
    <property type="component" value="Unassembled WGS sequence"/>
</dbReference>
<evidence type="ECO:0000313" key="1">
    <source>
        <dbReference type="EMBL" id="TXF11162.1"/>
    </source>
</evidence>
<evidence type="ECO:0000313" key="2">
    <source>
        <dbReference type="Proteomes" id="UP000321201"/>
    </source>
</evidence>
<comment type="caution">
    <text evidence="1">The sequence shown here is derived from an EMBL/GenBank/DDBJ whole genome shotgun (WGS) entry which is preliminary data.</text>
</comment>
<protein>
    <submittedName>
        <fullName evidence="1">Uncharacterized protein</fullName>
    </submittedName>
</protein>
<reference evidence="1 2" key="1">
    <citation type="submission" date="2019-08" db="EMBL/GenBank/DDBJ databases">
        <title>Pelomicrobium methylotrophicum gen. nov., sp. nov. a moderately thermophilic, facultatively anaerobic, lithoautotrophic and methylotrophic bacterium isolated from a terrestrial mud volcano.</title>
        <authorList>
            <person name="Slobodkina G.B."/>
            <person name="Merkel A.Y."/>
            <person name="Slobodkin A.I."/>
        </authorList>
    </citation>
    <scope>NUCLEOTIDE SEQUENCE [LARGE SCALE GENOMIC DNA]</scope>
    <source>
        <strain evidence="1 2">SM250</strain>
    </source>
</reference>
<dbReference type="EMBL" id="VPFL01000016">
    <property type="protein sequence ID" value="TXF11162.1"/>
    <property type="molecule type" value="Genomic_DNA"/>
</dbReference>
<dbReference type="OrthoDB" id="5785340at2"/>
<keyword evidence="2" id="KW-1185">Reference proteome</keyword>
<gene>
    <name evidence="1" type="ORF">FR698_11645</name>
</gene>
<dbReference type="AlphaFoldDB" id="A0A5C7EG04"/>
<proteinExistence type="predicted"/>
<organism evidence="1 2">
    <name type="scientific">Pelomicrobium methylotrophicum</name>
    <dbReference type="NCBI Taxonomy" id="2602750"/>
    <lineage>
        <taxon>Bacteria</taxon>
        <taxon>Pseudomonadati</taxon>
        <taxon>Pseudomonadota</taxon>
        <taxon>Hydrogenophilia</taxon>
        <taxon>Hydrogenophilia incertae sedis</taxon>
        <taxon>Pelomicrobium</taxon>
    </lineage>
</organism>
<dbReference type="RefSeq" id="WP_147800373.1">
    <property type="nucleotide sequence ID" value="NZ_VPFL01000016.1"/>
</dbReference>
<name>A0A5C7EG04_9PROT</name>
<sequence>MDKETIKRFIVWLENASDDEIKAQREYILARQALISTREGKADVKLALRLIDEELLARLELKKLG</sequence>